<protein>
    <recommendedName>
        <fullName evidence="2">3-keto-alpha-glucoside-1,2-lyase/3-keto-2-hydroxy-glucal hydratase domain-containing protein</fullName>
    </recommendedName>
</protein>
<dbReference type="GO" id="GO:0016787">
    <property type="term" value="F:hydrolase activity"/>
    <property type="evidence" value="ECO:0007669"/>
    <property type="project" value="InterPro"/>
</dbReference>
<feature type="signal peptide" evidence="1">
    <location>
        <begin position="1"/>
        <end position="20"/>
    </location>
</feature>
<evidence type="ECO:0000313" key="4">
    <source>
        <dbReference type="Proteomes" id="UP000198670"/>
    </source>
</evidence>
<proteinExistence type="predicted"/>
<dbReference type="AlphaFoldDB" id="A0A1I3TTG4"/>
<feature type="chain" id="PRO_5011790603" description="3-keto-alpha-glucoside-1,2-lyase/3-keto-2-hydroxy-glucal hydratase domain-containing protein" evidence="1">
    <location>
        <begin position="21"/>
        <end position="244"/>
    </location>
</feature>
<dbReference type="OrthoDB" id="938897at2"/>
<keyword evidence="4" id="KW-1185">Reference proteome</keyword>
<keyword evidence="1" id="KW-0732">Signal</keyword>
<dbReference type="Proteomes" id="UP000198670">
    <property type="component" value="Unassembled WGS sequence"/>
</dbReference>
<accession>A0A1I3TTG4</accession>
<dbReference type="Gene3D" id="2.60.120.560">
    <property type="entry name" value="Exo-inulinase, domain 1"/>
    <property type="match status" value="1"/>
</dbReference>
<reference evidence="3 4" key="1">
    <citation type="submission" date="2016-10" db="EMBL/GenBank/DDBJ databases">
        <authorList>
            <person name="de Groot N.N."/>
        </authorList>
    </citation>
    <scope>NUCLEOTIDE SEQUENCE [LARGE SCALE GENOMIC DNA]</scope>
    <source>
        <strain evidence="3 4">RK1</strain>
    </source>
</reference>
<gene>
    <name evidence="3" type="ORF">SAMN05444682_11332</name>
</gene>
<dbReference type="STRING" id="1477437.SAMN05444682_11332"/>
<evidence type="ECO:0000313" key="3">
    <source>
        <dbReference type="EMBL" id="SFJ72827.1"/>
    </source>
</evidence>
<dbReference type="EMBL" id="FOQO01000013">
    <property type="protein sequence ID" value="SFJ72827.1"/>
    <property type="molecule type" value="Genomic_DNA"/>
</dbReference>
<feature type="domain" description="3-keto-alpha-glucoside-1,2-lyase/3-keto-2-hydroxy-glucal hydratase" evidence="2">
    <location>
        <begin position="50"/>
        <end position="237"/>
    </location>
</feature>
<dbReference type="Pfam" id="PF06439">
    <property type="entry name" value="3keto-disac_hyd"/>
    <property type="match status" value="1"/>
</dbReference>
<dbReference type="InterPro" id="IPR010496">
    <property type="entry name" value="AL/BT2_dom"/>
</dbReference>
<organism evidence="3 4">
    <name type="scientific">Parapedobacter indicus</name>
    <dbReference type="NCBI Taxonomy" id="1477437"/>
    <lineage>
        <taxon>Bacteria</taxon>
        <taxon>Pseudomonadati</taxon>
        <taxon>Bacteroidota</taxon>
        <taxon>Sphingobacteriia</taxon>
        <taxon>Sphingobacteriales</taxon>
        <taxon>Sphingobacteriaceae</taxon>
        <taxon>Parapedobacter</taxon>
    </lineage>
</organism>
<evidence type="ECO:0000256" key="1">
    <source>
        <dbReference type="SAM" id="SignalP"/>
    </source>
</evidence>
<evidence type="ECO:0000259" key="2">
    <source>
        <dbReference type="Pfam" id="PF06439"/>
    </source>
</evidence>
<name>A0A1I3TTG4_9SPHI</name>
<sequence length="244" mass="27535">MRYTSCFCCAFLLIATLAHAQVGRQANGTIDFMGLEAFENVTGNWQLAQDVFFDSLTTANEIVAGQGIIVNRPTEELNGNLFTKMQHGDIELEFEFMMAKHSNSGVYFQGRYEIQLFDSWGVEVPAFYDCGGVYQRWDERRAGNAKGFEGKAPLRNACLRPGEWQHLRIVFQAPRFDENGVKIANARFLEVVHNDIVIHQDIEVTGPTRSSAFEDEQPFGPLMLQGDHGPVAFRNIRYVGKVCK</sequence>
<dbReference type="RefSeq" id="WP_090631083.1">
    <property type="nucleotide sequence ID" value="NZ_FOQO01000013.1"/>
</dbReference>